<dbReference type="AlphaFoldDB" id="A0A9D4G1T9"/>
<reference evidence="1" key="1">
    <citation type="journal article" date="2019" name="bioRxiv">
        <title>The Genome of the Zebra Mussel, Dreissena polymorpha: A Resource for Invasive Species Research.</title>
        <authorList>
            <person name="McCartney M.A."/>
            <person name="Auch B."/>
            <person name="Kono T."/>
            <person name="Mallez S."/>
            <person name="Zhang Y."/>
            <person name="Obille A."/>
            <person name="Becker A."/>
            <person name="Abrahante J.E."/>
            <person name="Garbe J."/>
            <person name="Badalamenti J.P."/>
            <person name="Herman A."/>
            <person name="Mangelson H."/>
            <person name="Liachko I."/>
            <person name="Sullivan S."/>
            <person name="Sone E.D."/>
            <person name="Koren S."/>
            <person name="Silverstein K.A.T."/>
            <person name="Beckman K.B."/>
            <person name="Gohl D.M."/>
        </authorList>
    </citation>
    <scope>NUCLEOTIDE SEQUENCE</scope>
    <source>
        <strain evidence="1">Duluth1</strain>
        <tissue evidence="1">Whole animal</tissue>
    </source>
</reference>
<sequence length="126" mass="14914">MDRLKTEEFRLRSVSEPKRPSAVLLERVAQRKARSSPKQLHHASALLDLPLNRNGVCKEKRKEWDFLNIRRFWHKHNPRTFMKKQKTKDEKYDRADMKSGVSVPQLYVIAADPPTLALNNYRDRSM</sequence>
<dbReference type="Proteomes" id="UP000828390">
    <property type="component" value="Unassembled WGS sequence"/>
</dbReference>
<protein>
    <submittedName>
        <fullName evidence="1">Uncharacterized protein</fullName>
    </submittedName>
</protein>
<gene>
    <name evidence="1" type="ORF">DPMN_137008</name>
</gene>
<dbReference type="EMBL" id="JAIWYP010000006">
    <property type="protein sequence ID" value="KAH3808651.1"/>
    <property type="molecule type" value="Genomic_DNA"/>
</dbReference>
<accession>A0A9D4G1T9</accession>
<feature type="non-terminal residue" evidence="1">
    <location>
        <position position="126"/>
    </location>
</feature>
<organism evidence="1 2">
    <name type="scientific">Dreissena polymorpha</name>
    <name type="common">Zebra mussel</name>
    <name type="synonym">Mytilus polymorpha</name>
    <dbReference type="NCBI Taxonomy" id="45954"/>
    <lineage>
        <taxon>Eukaryota</taxon>
        <taxon>Metazoa</taxon>
        <taxon>Spiralia</taxon>
        <taxon>Lophotrochozoa</taxon>
        <taxon>Mollusca</taxon>
        <taxon>Bivalvia</taxon>
        <taxon>Autobranchia</taxon>
        <taxon>Heteroconchia</taxon>
        <taxon>Euheterodonta</taxon>
        <taxon>Imparidentia</taxon>
        <taxon>Neoheterodontei</taxon>
        <taxon>Myida</taxon>
        <taxon>Dreissenoidea</taxon>
        <taxon>Dreissenidae</taxon>
        <taxon>Dreissena</taxon>
    </lineage>
</organism>
<evidence type="ECO:0000313" key="2">
    <source>
        <dbReference type="Proteomes" id="UP000828390"/>
    </source>
</evidence>
<reference evidence="1" key="2">
    <citation type="submission" date="2020-11" db="EMBL/GenBank/DDBJ databases">
        <authorList>
            <person name="McCartney M.A."/>
            <person name="Auch B."/>
            <person name="Kono T."/>
            <person name="Mallez S."/>
            <person name="Becker A."/>
            <person name="Gohl D.M."/>
            <person name="Silverstein K.A.T."/>
            <person name="Koren S."/>
            <person name="Bechman K.B."/>
            <person name="Herman A."/>
            <person name="Abrahante J.E."/>
            <person name="Garbe J."/>
        </authorList>
    </citation>
    <scope>NUCLEOTIDE SEQUENCE</scope>
    <source>
        <strain evidence="1">Duluth1</strain>
        <tissue evidence="1">Whole animal</tissue>
    </source>
</reference>
<comment type="caution">
    <text evidence="1">The sequence shown here is derived from an EMBL/GenBank/DDBJ whole genome shotgun (WGS) entry which is preliminary data.</text>
</comment>
<keyword evidence="2" id="KW-1185">Reference proteome</keyword>
<proteinExistence type="predicted"/>
<name>A0A9D4G1T9_DREPO</name>
<evidence type="ECO:0000313" key="1">
    <source>
        <dbReference type="EMBL" id="KAH3808651.1"/>
    </source>
</evidence>